<gene>
    <name evidence="3" type="ORF">CBOVIS_LOCUS12745</name>
</gene>
<protein>
    <recommendedName>
        <fullName evidence="5">F-box domain-containing protein</fullName>
    </recommendedName>
</protein>
<proteinExistence type="predicted"/>
<evidence type="ECO:0000259" key="1">
    <source>
        <dbReference type="Pfam" id="PF00646"/>
    </source>
</evidence>
<feature type="domain" description="F-box" evidence="1">
    <location>
        <begin position="32"/>
        <end position="72"/>
    </location>
</feature>
<dbReference type="AlphaFoldDB" id="A0A8S1F649"/>
<dbReference type="InterPro" id="IPR001810">
    <property type="entry name" value="F-box_dom"/>
</dbReference>
<dbReference type="Proteomes" id="UP000494206">
    <property type="component" value="Unassembled WGS sequence"/>
</dbReference>
<comment type="caution">
    <text evidence="3">The sequence shown here is derived from an EMBL/GenBank/DDBJ whole genome shotgun (WGS) entry which is preliminary data.</text>
</comment>
<reference evidence="3 4" key="1">
    <citation type="submission" date="2020-04" db="EMBL/GenBank/DDBJ databases">
        <authorList>
            <person name="Laetsch R D."/>
            <person name="Stevens L."/>
            <person name="Kumar S."/>
            <person name="Blaxter L. M."/>
        </authorList>
    </citation>
    <scope>NUCLEOTIDE SEQUENCE [LARGE SCALE GENOMIC DNA]</scope>
</reference>
<dbReference type="Pfam" id="PF07735">
    <property type="entry name" value="FBA_2"/>
    <property type="match status" value="1"/>
</dbReference>
<accession>A0A8S1F649</accession>
<organism evidence="3 4">
    <name type="scientific">Caenorhabditis bovis</name>
    <dbReference type="NCBI Taxonomy" id="2654633"/>
    <lineage>
        <taxon>Eukaryota</taxon>
        <taxon>Metazoa</taxon>
        <taxon>Ecdysozoa</taxon>
        <taxon>Nematoda</taxon>
        <taxon>Chromadorea</taxon>
        <taxon>Rhabditida</taxon>
        <taxon>Rhabditina</taxon>
        <taxon>Rhabditomorpha</taxon>
        <taxon>Rhabditoidea</taxon>
        <taxon>Rhabditidae</taxon>
        <taxon>Peloderinae</taxon>
        <taxon>Caenorhabditis</taxon>
    </lineage>
</organism>
<keyword evidence="4" id="KW-1185">Reference proteome</keyword>
<dbReference type="EMBL" id="CADEPM010000013">
    <property type="protein sequence ID" value="CAB3411343.1"/>
    <property type="molecule type" value="Genomic_DNA"/>
</dbReference>
<dbReference type="OrthoDB" id="5843099at2759"/>
<name>A0A8S1F649_9PELO</name>
<dbReference type="Pfam" id="PF00646">
    <property type="entry name" value="F-box"/>
    <property type="match status" value="1"/>
</dbReference>
<feature type="domain" description="Sdz-33 F-box" evidence="2">
    <location>
        <begin position="162"/>
        <end position="215"/>
    </location>
</feature>
<evidence type="ECO:0000259" key="2">
    <source>
        <dbReference type="Pfam" id="PF07735"/>
    </source>
</evidence>
<evidence type="ECO:0008006" key="5">
    <source>
        <dbReference type="Google" id="ProtNLM"/>
    </source>
</evidence>
<sequence length="308" mass="36146">MLFEDFANLDLFAEDEPPSDSYSRPCKTFIKWCKLPSDVQQCVISRMDFFTRYSLSKCSKKMHILEKGPPIKIDAIEINDSERFYCYDCDSDSKADWDIEASEIKKINCKSFRYAFANRQRLLYALNMLAEQVDRLELLDTDQDENFSYRTTVTPDILSHSQIQNAKRFYFWANCNFTEELFLSLKAAQMTFFSSTIHNEAINKFIKKWIKGDGPKEFVKLSIWYRNSFNKNEILKGIFYRNWDDDFKKEAGGFCADFDRVMGGRDCAQIMHNNGKQSATLRISDDSILFIVTGHYLEKYKCFCYSIP</sequence>
<dbReference type="InterPro" id="IPR012885">
    <property type="entry name" value="F-box_Sdz-33"/>
</dbReference>
<dbReference type="PANTHER" id="PTHR31006">
    <property type="entry name" value="F-BOX DOMAIN-CONTAINING PROTEIN-RELATED-RELATED"/>
    <property type="match status" value="1"/>
</dbReference>
<evidence type="ECO:0000313" key="3">
    <source>
        <dbReference type="EMBL" id="CAB3411343.1"/>
    </source>
</evidence>
<dbReference type="InterPro" id="IPR042317">
    <property type="entry name" value="She-1-like"/>
</dbReference>
<evidence type="ECO:0000313" key="4">
    <source>
        <dbReference type="Proteomes" id="UP000494206"/>
    </source>
</evidence>